<dbReference type="SUPFAM" id="SSF47598">
    <property type="entry name" value="Ribbon-helix-helix"/>
    <property type="match status" value="1"/>
</dbReference>
<comment type="caution">
    <text evidence="1">The sequence shown here is derived from an EMBL/GenBank/DDBJ whole genome shotgun (WGS) entry which is preliminary data.</text>
</comment>
<dbReference type="GO" id="GO:0006355">
    <property type="term" value="P:regulation of DNA-templated transcription"/>
    <property type="evidence" value="ECO:0007669"/>
    <property type="project" value="InterPro"/>
</dbReference>
<evidence type="ECO:0000313" key="1">
    <source>
        <dbReference type="EMBL" id="MBB2199113.1"/>
    </source>
</evidence>
<sequence length="57" mass="6620">MDKAAFALRLDPVRLTAIRRRADAELRGMNAQIEILLREDLTRRGIRVTEDRENDPT</sequence>
<dbReference type="EMBL" id="JABEQP010000015">
    <property type="protein sequence ID" value="MBB2199113.1"/>
    <property type="molecule type" value="Genomic_DNA"/>
</dbReference>
<dbReference type="InterPro" id="IPR010985">
    <property type="entry name" value="Ribbon_hlx_hlx"/>
</dbReference>
<accession>A0A7W4K2J0</accession>
<evidence type="ECO:0000313" key="2">
    <source>
        <dbReference type="Proteomes" id="UP000530320"/>
    </source>
</evidence>
<dbReference type="AlphaFoldDB" id="A0A7W4K2J0"/>
<name>A0A7W4K2J0_9PROT</name>
<protein>
    <submittedName>
        <fullName evidence="1">Toxin-antitoxin system HicB family antitoxin</fullName>
    </submittedName>
</protein>
<reference evidence="1 2" key="1">
    <citation type="submission" date="2020-04" db="EMBL/GenBank/DDBJ databases">
        <title>Description of novel Gluconacetobacter.</title>
        <authorList>
            <person name="Sombolestani A."/>
        </authorList>
    </citation>
    <scope>NUCLEOTIDE SEQUENCE [LARGE SCALE GENOMIC DNA]</scope>
    <source>
        <strain evidence="1 2">LMG 22058</strain>
    </source>
</reference>
<gene>
    <name evidence="1" type="ORF">HLH44_16930</name>
</gene>
<proteinExistence type="predicted"/>
<organism evidence="1 2">
    <name type="scientific">Gluconacetobacter dulcium</name>
    <dbReference type="NCBI Taxonomy" id="2729096"/>
    <lineage>
        <taxon>Bacteria</taxon>
        <taxon>Pseudomonadati</taxon>
        <taxon>Pseudomonadota</taxon>
        <taxon>Alphaproteobacteria</taxon>
        <taxon>Acetobacterales</taxon>
        <taxon>Acetobacteraceae</taxon>
        <taxon>Gluconacetobacter</taxon>
    </lineage>
</organism>
<dbReference type="Proteomes" id="UP000530320">
    <property type="component" value="Unassembled WGS sequence"/>
</dbReference>